<evidence type="ECO:0000256" key="3">
    <source>
        <dbReference type="ARBA" id="ARBA00023242"/>
    </source>
</evidence>
<accession>A0A1Z5KIL0</accession>
<dbReference type="PANTHER" id="PTHR15114">
    <property type="entry name" value="REPLICATION PROTEIN A3"/>
    <property type="match status" value="1"/>
</dbReference>
<dbReference type="SUPFAM" id="SSF50249">
    <property type="entry name" value="Nucleic acid-binding proteins"/>
    <property type="match status" value="1"/>
</dbReference>
<dbReference type="AlphaFoldDB" id="A0A1Z5KIL0"/>
<dbReference type="GO" id="GO:0000724">
    <property type="term" value="P:double-strand break repair via homologous recombination"/>
    <property type="evidence" value="ECO:0007669"/>
    <property type="project" value="TreeGrafter"/>
</dbReference>
<gene>
    <name evidence="4" type="ORF">FisN_18Hh266</name>
</gene>
<dbReference type="Proteomes" id="UP000198406">
    <property type="component" value="Unassembled WGS sequence"/>
</dbReference>
<dbReference type="GO" id="GO:0006289">
    <property type="term" value="P:nucleotide-excision repair"/>
    <property type="evidence" value="ECO:0007669"/>
    <property type="project" value="TreeGrafter"/>
</dbReference>
<organism evidence="4 5">
    <name type="scientific">Fistulifera solaris</name>
    <name type="common">Oleaginous diatom</name>
    <dbReference type="NCBI Taxonomy" id="1519565"/>
    <lineage>
        <taxon>Eukaryota</taxon>
        <taxon>Sar</taxon>
        <taxon>Stramenopiles</taxon>
        <taxon>Ochrophyta</taxon>
        <taxon>Bacillariophyta</taxon>
        <taxon>Bacillariophyceae</taxon>
        <taxon>Bacillariophycidae</taxon>
        <taxon>Naviculales</taxon>
        <taxon>Naviculaceae</taxon>
        <taxon>Fistulifera</taxon>
    </lineage>
</organism>
<dbReference type="Gene3D" id="2.40.50.140">
    <property type="entry name" value="Nucleic acid-binding proteins"/>
    <property type="match status" value="1"/>
</dbReference>
<comment type="subcellular location">
    <subcellularLocation>
        <location evidence="1">Nucleus</location>
    </subcellularLocation>
</comment>
<dbReference type="GO" id="GO:0035861">
    <property type="term" value="C:site of double-strand break"/>
    <property type="evidence" value="ECO:0007669"/>
    <property type="project" value="TreeGrafter"/>
</dbReference>
<evidence type="ECO:0000313" key="5">
    <source>
        <dbReference type="Proteomes" id="UP000198406"/>
    </source>
</evidence>
<dbReference type="GO" id="GO:0006260">
    <property type="term" value="P:DNA replication"/>
    <property type="evidence" value="ECO:0007669"/>
    <property type="project" value="InterPro"/>
</dbReference>
<dbReference type="EMBL" id="BDSP01000239">
    <property type="protein sequence ID" value="GAX26150.1"/>
    <property type="molecule type" value="Genomic_DNA"/>
</dbReference>
<dbReference type="InterPro" id="IPR013970">
    <property type="entry name" value="Rfa2"/>
</dbReference>
<dbReference type="GO" id="GO:0003684">
    <property type="term" value="F:damaged DNA binding"/>
    <property type="evidence" value="ECO:0007669"/>
    <property type="project" value="TreeGrafter"/>
</dbReference>
<keyword evidence="3" id="KW-0539">Nucleus</keyword>
<protein>
    <recommendedName>
        <fullName evidence="6">Replication factor A3</fullName>
    </recommendedName>
</protein>
<dbReference type="GO" id="GO:0003697">
    <property type="term" value="F:single-stranded DNA binding"/>
    <property type="evidence" value="ECO:0007669"/>
    <property type="project" value="TreeGrafter"/>
</dbReference>
<comment type="caution">
    <text evidence="4">The sequence shown here is derived from an EMBL/GenBank/DDBJ whole genome shotgun (WGS) entry which is preliminary data.</text>
</comment>
<name>A0A1Z5KIL0_FISSO</name>
<comment type="similarity">
    <text evidence="2">Belongs to the replication factor A protein 3 family.</text>
</comment>
<evidence type="ECO:0000256" key="1">
    <source>
        <dbReference type="ARBA" id="ARBA00004123"/>
    </source>
</evidence>
<dbReference type="Pfam" id="PF08661">
    <property type="entry name" value="Rep_fac-A_3"/>
    <property type="match status" value="1"/>
</dbReference>
<dbReference type="GO" id="GO:0006298">
    <property type="term" value="P:mismatch repair"/>
    <property type="evidence" value="ECO:0007669"/>
    <property type="project" value="TreeGrafter"/>
</dbReference>
<proteinExistence type="inferred from homology"/>
<dbReference type="InterPro" id="IPR012340">
    <property type="entry name" value="NA-bd_OB-fold"/>
</dbReference>
<dbReference type="OrthoDB" id="41954at2759"/>
<dbReference type="GO" id="GO:0006284">
    <property type="term" value="P:base-excision repair"/>
    <property type="evidence" value="ECO:0007669"/>
    <property type="project" value="TreeGrafter"/>
</dbReference>
<dbReference type="PANTHER" id="PTHR15114:SF1">
    <property type="entry name" value="REPLICATION PROTEIN A 14 KDA SUBUNIT"/>
    <property type="match status" value="1"/>
</dbReference>
<evidence type="ECO:0008006" key="6">
    <source>
        <dbReference type="Google" id="ProtNLM"/>
    </source>
</evidence>
<dbReference type="GO" id="GO:0005662">
    <property type="term" value="C:DNA replication factor A complex"/>
    <property type="evidence" value="ECO:0007669"/>
    <property type="project" value="TreeGrafter"/>
</dbReference>
<sequence length="118" mass="12824">MAAQPDGYYPRVNAATLGQHVDMIVSVVGKIASPVGSVVQMQCADGGMIHLSTEHGELPIDLSSEMVVEVIGQVNSPQEVALFVTRELSTDTDLETYNRMLMVQAKFPQYFAPVVVEQ</sequence>
<reference evidence="4 5" key="1">
    <citation type="journal article" date="2015" name="Plant Cell">
        <title>Oil accumulation by the oleaginous diatom Fistulifera solaris as revealed by the genome and transcriptome.</title>
        <authorList>
            <person name="Tanaka T."/>
            <person name="Maeda Y."/>
            <person name="Veluchamy A."/>
            <person name="Tanaka M."/>
            <person name="Abida H."/>
            <person name="Marechal E."/>
            <person name="Bowler C."/>
            <person name="Muto M."/>
            <person name="Sunaga Y."/>
            <person name="Tanaka M."/>
            <person name="Yoshino T."/>
            <person name="Taniguchi T."/>
            <person name="Fukuda Y."/>
            <person name="Nemoto M."/>
            <person name="Matsumoto M."/>
            <person name="Wong P.S."/>
            <person name="Aburatani S."/>
            <person name="Fujibuchi W."/>
        </authorList>
    </citation>
    <scope>NUCLEOTIDE SEQUENCE [LARGE SCALE GENOMIC DNA]</scope>
    <source>
        <strain evidence="4 5">JPCC DA0580</strain>
    </source>
</reference>
<dbReference type="InParanoid" id="A0A1Z5KIL0"/>
<evidence type="ECO:0000256" key="2">
    <source>
        <dbReference type="ARBA" id="ARBA00009761"/>
    </source>
</evidence>
<evidence type="ECO:0000313" key="4">
    <source>
        <dbReference type="EMBL" id="GAX26150.1"/>
    </source>
</evidence>
<keyword evidence="5" id="KW-1185">Reference proteome</keyword>